<reference evidence="1 2" key="2">
    <citation type="journal article" date="2013" name="IMA Fungus">
        <title>IMA Genome-F 1: Ceratocystis fimbriata: Draft nuclear genome sequence for the plant pathogen, Ceratocystis fimbriata.</title>
        <authorList>
            <person name="Wilken P.M."/>
            <person name="Steenkamp E.T."/>
            <person name="Wingfield M.J."/>
            <person name="de Beer Z.W."/>
            <person name="Wingfield B.D."/>
        </authorList>
    </citation>
    <scope>NUCLEOTIDE SEQUENCE [LARGE SCALE GENOMIC DNA]</scope>
    <source>
        <strain evidence="1 2">CBS 114723</strain>
    </source>
</reference>
<evidence type="ECO:0000313" key="1">
    <source>
        <dbReference type="EMBL" id="PHH49054.1"/>
    </source>
</evidence>
<dbReference type="AlphaFoldDB" id="A0A2C5WTV4"/>
<dbReference type="EMBL" id="APWK03000349">
    <property type="protein sequence ID" value="PHH49054.1"/>
    <property type="molecule type" value="Genomic_DNA"/>
</dbReference>
<dbReference type="STRING" id="1035309.A0A2C5WTV4"/>
<protein>
    <submittedName>
        <fullName evidence="1">Proteasome component ECM29</fullName>
    </submittedName>
</protein>
<dbReference type="OrthoDB" id="16066at2759"/>
<name>A0A2C5WTV4_9PEZI</name>
<proteinExistence type="predicted"/>
<dbReference type="Proteomes" id="UP000222788">
    <property type="component" value="Unassembled WGS sequence"/>
</dbReference>
<evidence type="ECO:0000313" key="2">
    <source>
        <dbReference type="Proteomes" id="UP000222788"/>
    </source>
</evidence>
<comment type="caution">
    <text evidence="1">The sequence shown here is derived from an EMBL/GenBank/DDBJ whole genome shotgun (WGS) entry which is preliminary data.</text>
</comment>
<reference evidence="1 2" key="1">
    <citation type="journal article" date="2013" name="Fungal Biol.">
        <title>Analysis of microsatellite markers in the genome of the plant pathogen Ceratocystis fimbriata.</title>
        <authorList>
            <person name="Simpson M.C."/>
            <person name="Wilken P.M."/>
            <person name="Coetzee M.P."/>
            <person name="Wingfield M.J."/>
            <person name="Wingfield B.D."/>
        </authorList>
    </citation>
    <scope>NUCLEOTIDE SEQUENCE [LARGE SCALE GENOMIC DNA]</scope>
    <source>
        <strain evidence="1 2">CBS 114723</strain>
    </source>
</reference>
<sequence length="150" mass="16838">MTDLKTRRTVRKYLSLLENNAATCTLLYRALIGAFHDAISTVLERLEPTAFWPLLHSPRKEVRSLAAQAYGIMLAHPATSESDFLSEVASGVWLFSFVQYCSHVTEVHQRLHEAQASFMRLLSACDDMVQETASCGLTLVYEKGDEALRT</sequence>
<keyword evidence="2" id="KW-1185">Reference proteome</keyword>
<gene>
    <name evidence="1" type="primary">ECM29_5</name>
    <name evidence="1" type="ORF">CFIMG_008083RA00001</name>
</gene>
<keyword evidence="1" id="KW-0647">Proteasome</keyword>
<accession>A0A2C5WTV4</accession>
<dbReference type="GO" id="GO:0000502">
    <property type="term" value="C:proteasome complex"/>
    <property type="evidence" value="ECO:0007669"/>
    <property type="project" value="UniProtKB-KW"/>
</dbReference>
<organism evidence="1 2">
    <name type="scientific">Ceratocystis fimbriata CBS 114723</name>
    <dbReference type="NCBI Taxonomy" id="1035309"/>
    <lineage>
        <taxon>Eukaryota</taxon>
        <taxon>Fungi</taxon>
        <taxon>Dikarya</taxon>
        <taxon>Ascomycota</taxon>
        <taxon>Pezizomycotina</taxon>
        <taxon>Sordariomycetes</taxon>
        <taxon>Hypocreomycetidae</taxon>
        <taxon>Microascales</taxon>
        <taxon>Ceratocystidaceae</taxon>
        <taxon>Ceratocystis</taxon>
    </lineage>
</organism>